<dbReference type="PANTHER" id="PTHR45947:SF14">
    <property type="entry name" value="SLL1723 PROTEIN"/>
    <property type="match status" value="1"/>
</dbReference>
<organism evidence="3 4">
    <name type="scientific">Nguyenibacter vanlangensis</name>
    <dbReference type="NCBI Taxonomy" id="1216886"/>
    <lineage>
        <taxon>Bacteria</taxon>
        <taxon>Pseudomonadati</taxon>
        <taxon>Pseudomonadota</taxon>
        <taxon>Alphaproteobacteria</taxon>
        <taxon>Acetobacterales</taxon>
        <taxon>Acetobacteraceae</taxon>
        <taxon>Nguyenibacter</taxon>
    </lineage>
</organism>
<dbReference type="CDD" id="cd05844">
    <property type="entry name" value="GT4-like"/>
    <property type="match status" value="1"/>
</dbReference>
<keyword evidence="3" id="KW-0328">Glycosyltransferase</keyword>
<evidence type="ECO:0000313" key="3">
    <source>
        <dbReference type="EMBL" id="XAE43936.1"/>
    </source>
</evidence>
<proteinExistence type="predicted"/>
<sequence>MLQQVGDQDCPTVGIYRTEILPLSETFVRDQSLALTRWKPVMIGERLIDKLPLEGLPARARYRGPATLPQRARSMLARSLNRAPPGLARIAQHVRPALIHAHFGFDGVEIWHLARRLSIPLLVTLHGSDITTDMAWFAAGRSGRRWKNYPSRLRRLAASPDVTFVAVSGHIRDAAIAVGLPAERIHVRHIGINPDRFIPGPVSPGARPPIILFLGRLVEKKGCRFLIDAFHQVRAALPEARLIVAGDGPERALLEERAALIGNVTFTGAVPRERVIALMGEARVFCLPSVTARSGDAEGLPLVLLEAQASGVPVVTSARGGVTEGIADGETGFAFAEGDVATLRDRLLDVLTDDALADRMGAAGRRFVQKNHDIRICTNALEDLYDRLARVHA</sequence>
<gene>
    <name evidence="3" type="ORF">AAC691_05755</name>
</gene>
<dbReference type="InterPro" id="IPR001296">
    <property type="entry name" value="Glyco_trans_1"/>
</dbReference>
<protein>
    <submittedName>
        <fullName evidence="3">Glycosyltransferase</fullName>
        <ecNumber evidence="3">2.4.-.-</ecNumber>
    </submittedName>
</protein>
<name>A0ABZ3D8U8_9PROT</name>
<dbReference type="RefSeq" id="WP_342629277.1">
    <property type="nucleotide sequence ID" value="NZ_CP152276.1"/>
</dbReference>
<keyword evidence="4" id="KW-1185">Reference proteome</keyword>
<dbReference type="GO" id="GO:0016757">
    <property type="term" value="F:glycosyltransferase activity"/>
    <property type="evidence" value="ECO:0007669"/>
    <property type="project" value="UniProtKB-KW"/>
</dbReference>
<dbReference type="EMBL" id="CP152276">
    <property type="protein sequence ID" value="XAE43936.1"/>
    <property type="molecule type" value="Genomic_DNA"/>
</dbReference>
<dbReference type="InterPro" id="IPR050194">
    <property type="entry name" value="Glycosyltransferase_grp1"/>
</dbReference>
<accession>A0ABZ3D8U8</accession>
<evidence type="ECO:0000259" key="1">
    <source>
        <dbReference type="Pfam" id="PF00534"/>
    </source>
</evidence>
<keyword evidence="3" id="KW-0808">Transferase</keyword>
<dbReference type="SUPFAM" id="SSF53756">
    <property type="entry name" value="UDP-Glycosyltransferase/glycogen phosphorylase"/>
    <property type="match status" value="1"/>
</dbReference>
<dbReference type="Pfam" id="PF13439">
    <property type="entry name" value="Glyco_transf_4"/>
    <property type="match status" value="1"/>
</dbReference>
<dbReference type="Proteomes" id="UP001449795">
    <property type="component" value="Chromosome"/>
</dbReference>
<dbReference type="EC" id="2.4.-.-" evidence="3"/>
<feature type="domain" description="Glycosyltransferase subfamily 4-like N-terminal" evidence="2">
    <location>
        <begin position="72"/>
        <end position="196"/>
    </location>
</feature>
<dbReference type="PANTHER" id="PTHR45947">
    <property type="entry name" value="SULFOQUINOVOSYL TRANSFERASE SQD2"/>
    <property type="match status" value="1"/>
</dbReference>
<feature type="domain" description="Glycosyl transferase family 1" evidence="1">
    <location>
        <begin position="207"/>
        <end position="366"/>
    </location>
</feature>
<dbReference type="InterPro" id="IPR028098">
    <property type="entry name" value="Glyco_trans_4-like_N"/>
</dbReference>
<evidence type="ECO:0000313" key="4">
    <source>
        <dbReference type="Proteomes" id="UP001449795"/>
    </source>
</evidence>
<dbReference type="Pfam" id="PF00534">
    <property type="entry name" value="Glycos_transf_1"/>
    <property type="match status" value="1"/>
</dbReference>
<evidence type="ECO:0000259" key="2">
    <source>
        <dbReference type="Pfam" id="PF13439"/>
    </source>
</evidence>
<dbReference type="Gene3D" id="3.40.50.2000">
    <property type="entry name" value="Glycogen Phosphorylase B"/>
    <property type="match status" value="2"/>
</dbReference>
<reference evidence="3 4" key="1">
    <citation type="submission" date="2024-04" db="EMBL/GenBank/DDBJ databases">
        <title>Complete genome sequence of Nguyenibacter vanlangesis HBCM-1154, a strain capable of nitrogen fixation, IAA production, and phosphorus solubilization isolated from sugarcane soil.</title>
        <authorList>
            <person name="MY HANH P."/>
        </authorList>
    </citation>
    <scope>NUCLEOTIDE SEQUENCE [LARGE SCALE GENOMIC DNA]</scope>
    <source>
        <strain evidence="3 4">HBCM 1154</strain>
    </source>
</reference>